<accession>A0ABQ6PHR8</accession>
<dbReference type="InterPro" id="IPR045444">
    <property type="entry name" value="DUF6503"/>
</dbReference>
<organism evidence="1 2">
    <name type="scientific">Algoriphagus confluentis</name>
    <dbReference type="NCBI Taxonomy" id="1697556"/>
    <lineage>
        <taxon>Bacteria</taxon>
        <taxon>Pseudomonadati</taxon>
        <taxon>Bacteroidota</taxon>
        <taxon>Cytophagia</taxon>
        <taxon>Cytophagales</taxon>
        <taxon>Cyclobacteriaceae</taxon>
        <taxon>Algoriphagus</taxon>
    </lineage>
</organism>
<proteinExistence type="predicted"/>
<name>A0ABQ6PHR8_9BACT</name>
<dbReference type="Proteomes" id="UP001338309">
    <property type="component" value="Unassembled WGS sequence"/>
</dbReference>
<dbReference type="Pfam" id="PF20113">
    <property type="entry name" value="DUF6503"/>
    <property type="match status" value="1"/>
</dbReference>
<protein>
    <submittedName>
        <fullName evidence="1">Uncharacterized protein</fullName>
    </submittedName>
</protein>
<dbReference type="EMBL" id="BTPD01000001">
    <property type="protein sequence ID" value="GMQ27422.1"/>
    <property type="molecule type" value="Genomic_DNA"/>
</dbReference>
<sequence length="222" mass="26340">MRFLTYLVFCMLVFSCSSPERRPTTGKEWIQQSITYHDPLGRWANLRASFQVQDSLPPGRDSRTYVFSLDNGKSHFSYRFRDLEFEVLADSVRIIKGEVEKERALRLRNYYSYLWGLPMKLMDPGTAIEDSVREETLSGKTYQVVRVPYEKDIWYFYLNPENYRMEAYKFYQDEAAGKGEIIYLEGEYDFKGMKIPMNRTWYRTETPEFLGTDMLKSIQGID</sequence>
<evidence type="ECO:0000313" key="1">
    <source>
        <dbReference type="EMBL" id="GMQ27422.1"/>
    </source>
</evidence>
<comment type="caution">
    <text evidence="1">The sequence shown here is derived from an EMBL/GenBank/DDBJ whole genome shotgun (WGS) entry which is preliminary data.</text>
</comment>
<gene>
    <name evidence="1" type="ORF">Aconfl_00640</name>
</gene>
<evidence type="ECO:0000313" key="2">
    <source>
        <dbReference type="Proteomes" id="UP001338309"/>
    </source>
</evidence>
<keyword evidence="2" id="KW-1185">Reference proteome</keyword>
<reference evidence="1 2" key="1">
    <citation type="submission" date="2023-08" db="EMBL/GenBank/DDBJ databases">
        <title>Draft genome sequence of Algoriphagus confluentis.</title>
        <authorList>
            <person name="Takatani N."/>
            <person name="Hosokawa M."/>
            <person name="Sawabe T."/>
        </authorList>
    </citation>
    <scope>NUCLEOTIDE SEQUENCE [LARGE SCALE GENOMIC DNA]</scope>
    <source>
        <strain evidence="1 2">NBRC 111222</strain>
    </source>
</reference>
<dbReference type="PROSITE" id="PS51257">
    <property type="entry name" value="PROKAR_LIPOPROTEIN"/>
    <property type="match status" value="1"/>
</dbReference>